<dbReference type="Pfam" id="PF00188">
    <property type="entry name" value="CAP"/>
    <property type="match status" value="1"/>
</dbReference>
<dbReference type="EMBL" id="JARK01001366">
    <property type="protein sequence ID" value="EYC17571.1"/>
    <property type="molecule type" value="Genomic_DNA"/>
</dbReference>
<evidence type="ECO:0000259" key="2">
    <source>
        <dbReference type="Pfam" id="PF00188"/>
    </source>
</evidence>
<feature type="domain" description="SCP" evidence="2">
    <location>
        <begin position="75"/>
        <end position="206"/>
    </location>
</feature>
<dbReference type="SUPFAM" id="SSF55797">
    <property type="entry name" value="PR-1-like"/>
    <property type="match status" value="1"/>
</dbReference>
<dbReference type="AlphaFoldDB" id="A0A016URN5"/>
<dbReference type="InterPro" id="IPR035940">
    <property type="entry name" value="CAP_sf"/>
</dbReference>
<keyword evidence="1" id="KW-1133">Transmembrane helix</keyword>
<evidence type="ECO:0000313" key="4">
    <source>
        <dbReference type="Proteomes" id="UP000024635"/>
    </source>
</evidence>
<accession>A0A016URN5</accession>
<organism evidence="3 4">
    <name type="scientific">Ancylostoma ceylanicum</name>
    <dbReference type="NCBI Taxonomy" id="53326"/>
    <lineage>
        <taxon>Eukaryota</taxon>
        <taxon>Metazoa</taxon>
        <taxon>Ecdysozoa</taxon>
        <taxon>Nematoda</taxon>
        <taxon>Chromadorea</taxon>
        <taxon>Rhabditida</taxon>
        <taxon>Rhabditina</taxon>
        <taxon>Rhabditomorpha</taxon>
        <taxon>Strongyloidea</taxon>
        <taxon>Ancylostomatidae</taxon>
        <taxon>Ancylostomatinae</taxon>
        <taxon>Ancylostoma</taxon>
    </lineage>
</organism>
<dbReference type="Proteomes" id="UP000024635">
    <property type="component" value="Unassembled WGS sequence"/>
</dbReference>
<keyword evidence="1" id="KW-0812">Transmembrane</keyword>
<keyword evidence="1" id="KW-0472">Membrane</keyword>
<reference evidence="4" key="1">
    <citation type="journal article" date="2015" name="Nat. Genet.">
        <title>The genome and transcriptome of the zoonotic hookworm Ancylostoma ceylanicum identify infection-specific gene families.</title>
        <authorList>
            <person name="Schwarz E.M."/>
            <person name="Hu Y."/>
            <person name="Antoshechkin I."/>
            <person name="Miller M.M."/>
            <person name="Sternberg P.W."/>
            <person name="Aroian R.V."/>
        </authorList>
    </citation>
    <scope>NUCLEOTIDE SEQUENCE</scope>
    <source>
        <strain evidence="4">HY135</strain>
    </source>
</reference>
<dbReference type="Gene3D" id="3.40.33.10">
    <property type="entry name" value="CAP"/>
    <property type="match status" value="1"/>
</dbReference>
<dbReference type="CDD" id="cd05380">
    <property type="entry name" value="CAP_euk"/>
    <property type="match status" value="1"/>
</dbReference>
<evidence type="ECO:0000313" key="3">
    <source>
        <dbReference type="EMBL" id="EYC17571.1"/>
    </source>
</evidence>
<dbReference type="InterPro" id="IPR014044">
    <property type="entry name" value="CAP_dom"/>
</dbReference>
<sequence length="212" mass="24099">MSQLVGNFNSANLHNGPTFKRVSLFPFSGFMHCVLLFLVAVLPLSTALHQGRVKPPAECEATEIKFPRHDEYVKKINKYRKLMIEGNQRNGQRFRNLPMGENVLEMEWSCDLEKKAIAAFDNTCPTQPPGAPTNTTGFFVYQNETDEDPMDLWLSEINRTHLDLHEHPEAPVRCHGKNPNYCNLVRYDAARIGCAEKDCSGKKSTFCLIDRP</sequence>
<feature type="transmembrane region" description="Helical" evidence="1">
    <location>
        <begin position="24"/>
        <end position="44"/>
    </location>
</feature>
<proteinExistence type="predicted"/>
<protein>
    <recommendedName>
        <fullName evidence="2">SCP domain-containing protein</fullName>
    </recommendedName>
</protein>
<comment type="caution">
    <text evidence="3">The sequence shown here is derived from an EMBL/GenBank/DDBJ whole genome shotgun (WGS) entry which is preliminary data.</text>
</comment>
<name>A0A016URN5_9BILA</name>
<gene>
    <name evidence="3" type="primary">Acey_s0030.g2143</name>
    <name evidence="3" type="synonym">ASP-s0030.g2143</name>
    <name evidence="3" type="ORF">Y032_0030g2143</name>
</gene>
<evidence type="ECO:0000256" key="1">
    <source>
        <dbReference type="SAM" id="Phobius"/>
    </source>
</evidence>
<dbReference type="OrthoDB" id="5889422at2759"/>
<keyword evidence="4" id="KW-1185">Reference proteome</keyword>